<evidence type="ECO:0000313" key="2">
    <source>
        <dbReference type="EMBL" id="KIM24034.1"/>
    </source>
</evidence>
<protein>
    <recommendedName>
        <fullName evidence="1">Fungal-type protein kinase domain-containing protein</fullName>
    </recommendedName>
</protein>
<gene>
    <name evidence="2" type="ORF">M408DRAFT_49092</name>
</gene>
<sequence length="553" mass="63680">KIQFIITCRNKPKDHPTGSQNMPDFAAVMLKKDGTIPPYCWSLIEATGELKSNSNKDKVHRQSASYTGYLLQARPDRIAVLGIFVQKDSFRLTYTNCFGAFSTPLMKWKGTGVTHLLCAWIRKLYEPDVDRTITPSIDPDSWPVFSVVISSQDNLVYENCHLQNVNSSPFDRRTTIFKTKDESTVIKEQYIETGRRYLEGPILMKIHCNGTFPGVVRSKSHGVVQSNNNDIVVNSCRDDIKRMKTRVVLMDTAGSIMEAETPLDFLIAIYDLLEVTRFLYKKHKILHRDISSENVRLRRVSEVYNDSPDPDMCFASYLLQETLGKTGWVYFDISVCRLDTRILLIDFDMSEDQNQEDTEPQSKSRKPRTGTPIFMARLVRAGRRTEGIYTLPVIPDLNGPERNVYEKHVGNRLKEFPNNGKETIQIDSQKFPGPFCHRLRYDAESTFWLIMWWLVLAAPEGKPLELISSELWHAITSSDGIDFREQLLRPGLPNILHTVYEPLMPLLRGMAKQLTGDHETSTDPLKQKEDYLHEVFQRMVFTFIHENHSKPYM</sequence>
<dbReference type="InterPro" id="IPR040976">
    <property type="entry name" value="Pkinase_fungal"/>
</dbReference>
<reference evidence="2 3" key="1">
    <citation type="submission" date="2014-04" db="EMBL/GenBank/DDBJ databases">
        <authorList>
            <consortium name="DOE Joint Genome Institute"/>
            <person name="Kuo A."/>
            <person name="Zuccaro A."/>
            <person name="Kohler A."/>
            <person name="Nagy L.G."/>
            <person name="Floudas D."/>
            <person name="Copeland A."/>
            <person name="Barry K.W."/>
            <person name="Cichocki N."/>
            <person name="Veneault-Fourrey C."/>
            <person name="LaButti K."/>
            <person name="Lindquist E.A."/>
            <person name="Lipzen A."/>
            <person name="Lundell T."/>
            <person name="Morin E."/>
            <person name="Murat C."/>
            <person name="Sun H."/>
            <person name="Tunlid A."/>
            <person name="Henrissat B."/>
            <person name="Grigoriev I.V."/>
            <person name="Hibbett D.S."/>
            <person name="Martin F."/>
            <person name="Nordberg H.P."/>
            <person name="Cantor M.N."/>
            <person name="Hua S.X."/>
        </authorList>
    </citation>
    <scope>NUCLEOTIDE SEQUENCE [LARGE SCALE GENOMIC DNA]</scope>
    <source>
        <strain evidence="2 3">MAFF 305830</strain>
    </source>
</reference>
<dbReference type="InterPro" id="IPR011009">
    <property type="entry name" value="Kinase-like_dom_sf"/>
</dbReference>
<name>A0A0C3AVK3_SERVB</name>
<proteinExistence type="predicted"/>
<feature type="non-terminal residue" evidence="2">
    <location>
        <position position="553"/>
    </location>
</feature>
<feature type="domain" description="Fungal-type protein kinase" evidence="1">
    <location>
        <begin position="241"/>
        <end position="452"/>
    </location>
</feature>
<evidence type="ECO:0000259" key="1">
    <source>
        <dbReference type="Pfam" id="PF17667"/>
    </source>
</evidence>
<dbReference type="AlphaFoldDB" id="A0A0C3AVK3"/>
<dbReference type="Proteomes" id="UP000054097">
    <property type="component" value="Unassembled WGS sequence"/>
</dbReference>
<dbReference type="Gene3D" id="1.10.510.10">
    <property type="entry name" value="Transferase(Phosphotransferase) domain 1"/>
    <property type="match status" value="1"/>
</dbReference>
<dbReference type="OrthoDB" id="5569250at2759"/>
<dbReference type="EMBL" id="KN824328">
    <property type="protein sequence ID" value="KIM24034.1"/>
    <property type="molecule type" value="Genomic_DNA"/>
</dbReference>
<dbReference type="Pfam" id="PF17667">
    <property type="entry name" value="Pkinase_fungal"/>
    <property type="match status" value="1"/>
</dbReference>
<feature type="non-terminal residue" evidence="2">
    <location>
        <position position="1"/>
    </location>
</feature>
<organism evidence="2 3">
    <name type="scientific">Serendipita vermifera MAFF 305830</name>
    <dbReference type="NCBI Taxonomy" id="933852"/>
    <lineage>
        <taxon>Eukaryota</taxon>
        <taxon>Fungi</taxon>
        <taxon>Dikarya</taxon>
        <taxon>Basidiomycota</taxon>
        <taxon>Agaricomycotina</taxon>
        <taxon>Agaricomycetes</taxon>
        <taxon>Sebacinales</taxon>
        <taxon>Serendipitaceae</taxon>
        <taxon>Serendipita</taxon>
    </lineage>
</organism>
<keyword evidence="3" id="KW-1185">Reference proteome</keyword>
<dbReference type="HOGENOM" id="CLU_021658_1_0_1"/>
<accession>A0A0C3AVK3</accession>
<evidence type="ECO:0000313" key="3">
    <source>
        <dbReference type="Proteomes" id="UP000054097"/>
    </source>
</evidence>
<reference evidence="3" key="2">
    <citation type="submission" date="2015-01" db="EMBL/GenBank/DDBJ databases">
        <title>Evolutionary Origins and Diversification of the Mycorrhizal Mutualists.</title>
        <authorList>
            <consortium name="DOE Joint Genome Institute"/>
            <consortium name="Mycorrhizal Genomics Consortium"/>
            <person name="Kohler A."/>
            <person name="Kuo A."/>
            <person name="Nagy L.G."/>
            <person name="Floudas D."/>
            <person name="Copeland A."/>
            <person name="Barry K.W."/>
            <person name="Cichocki N."/>
            <person name="Veneault-Fourrey C."/>
            <person name="LaButti K."/>
            <person name="Lindquist E.A."/>
            <person name="Lipzen A."/>
            <person name="Lundell T."/>
            <person name="Morin E."/>
            <person name="Murat C."/>
            <person name="Riley R."/>
            <person name="Ohm R."/>
            <person name="Sun H."/>
            <person name="Tunlid A."/>
            <person name="Henrissat B."/>
            <person name="Grigoriev I.V."/>
            <person name="Hibbett D.S."/>
            <person name="Martin F."/>
        </authorList>
    </citation>
    <scope>NUCLEOTIDE SEQUENCE [LARGE SCALE GENOMIC DNA]</scope>
    <source>
        <strain evidence="3">MAFF 305830</strain>
    </source>
</reference>
<dbReference type="SUPFAM" id="SSF56112">
    <property type="entry name" value="Protein kinase-like (PK-like)"/>
    <property type="match status" value="1"/>
</dbReference>